<keyword evidence="2" id="KW-0732">Signal</keyword>
<protein>
    <submittedName>
        <fullName evidence="3">Heme-binding protein</fullName>
    </submittedName>
</protein>
<dbReference type="SUPFAM" id="SSF143744">
    <property type="entry name" value="GlcG-like"/>
    <property type="match status" value="1"/>
</dbReference>
<feature type="region of interest" description="Disordered" evidence="1">
    <location>
        <begin position="164"/>
        <end position="187"/>
    </location>
</feature>
<dbReference type="InterPro" id="IPR038084">
    <property type="entry name" value="PduO/GlcC-like_sf"/>
</dbReference>
<comment type="caution">
    <text evidence="3">The sequence shown here is derived from an EMBL/GenBank/DDBJ whole genome shotgun (WGS) entry which is preliminary data.</text>
</comment>
<dbReference type="Proteomes" id="UP001370299">
    <property type="component" value="Unassembled WGS sequence"/>
</dbReference>
<organism evidence="3 4">
    <name type="scientific">Curtobacterium citreum</name>
    <dbReference type="NCBI Taxonomy" id="2036"/>
    <lineage>
        <taxon>Bacteria</taxon>
        <taxon>Bacillati</taxon>
        <taxon>Actinomycetota</taxon>
        <taxon>Actinomycetes</taxon>
        <taxon>Micrococcales</taxon>
        <taxon>Microbacteriaceae</taxon>
        <taxon>Curtobacterium</taxon>
    </lineage>
</organism>
<dbReference type="PANTHER" id="PTHR34309">
    <property type="entry name" value="SLR1406 PROTEIN"/>
    <property type="match status" value="1"/>
</dbReference>
<evidence type="ECO:0000256" key="1">
    <source>
        <dbReference type="SAM" id="MobiDB-lite"/>
    </source>
</evidence>
<sequence length="187" mass="18222">MRLSHTLIATTAAALAVAGVTAGASITVGDRTSAAAQTASVQTAASVSGKAVVESKRLGSTEAMQAASAALAAAQEDGAGFVSVSVVDRNGQLQAFVRGENAASHTIKASREKAYTAAAFGAATSELAKRATGDNAGLRDLPGTLFLGGGVSVKDGDASIGGIGVGGAPSGDQDEQYAQAGLDAISK</sequence>
<keyword evidence="4" id="KW-1185">Reference proteome</keyword>
<reference evidence="3 4" key="1">
    <citation type="submission" date="2024-03" db="EMBL/GenBank/DDBJ databases">
        <title>Whole genomes of four grape xylem sap localized bacterial endophytes.</title>
        <authorList>
            <person name="Kumar G."/>
            <person name="Savka M.A."/>
        </authorList>
    </citation>
    <scope>NUCLEOTIDE SEQUENCE [LARGE SCALE GENOMIC DNA]</scope>
    <source>
        <strain evidence="3 4">RIT_GXS8</strain>
    </source>
</reference>
<gene>
    <name evidence="3" type="ORF">WMN62_02550</name>
</gene>
<feature type="chain" id="PRO_5046159716" evidence="2">
    <location>
        <begin position="25"/>
        <end position="187"/>
    </location>
</feature>
<dbReference type="PANTHER" id="PTHR34309:SF1">
    <property type="entry name" value="PROTEIN GLCG"/>
    <property type="match status" value="1"/>
</dbReference>
<dbReference type="Gene3D" id="3.30.450.150">
    <property type="entry name" value="Haem-degrading domain"/>
    <property type="match status" value="1"/>
</dbReference>
<evidence type="ECO:0000313" key="4">
    <source>
        <dbReference type="Proteomes" id="UP001370299"/>
    </source>
</evidence>
<dbReference type="RefSeq" id="WP_123312321.1">
    <property type="nucleotide sequence ID" value="NZ_JBBKAP010000069.1"/>
</dbReference>
<accession>A0ABU8Y6J6</accession>
<dbReference type="InterPro" id="IPR005624">
    <property type="entry name" value="PduO/GlcC-like"/>
</dbReference>
<name>A0ABU8Y6J6_9MICO</name>
<feature type="signal peptide" evidence="2">
    <location>
        <begin position="1"/>
        <end position="24"/>
    </location>
</feature>
<evidence type="ECO:0000313" key="3">
    <source>
        <dbReference type="EMBL" id="MEK0170339.1"/>
    </source>
</evidence>
<evidence type="ECO:0000256" key="2">
    <source>
        <dbReference type="SAM" id="SignalP"/>
    </source>
</evidence>
<proteinExistence type="predicted"/>
<dbReference type="Pfam" id="PF03928">
    <property type="entry name" value="HbpS-like"/>
    <property type="match status" value="1"/>
</dbReference>
<dbReference type="EMBL" id="JBBLYY010000017">
    <property type="protein sequence ID" value="MEK0170339.1"/>
    <property type="molecule type" value="Genomic_DNA"/>
</dbReference>
<dbReference type="InterPro" id="IPR052517">
    <property type="entry name" value="GlcG_carb_metab_protein"/>
</dbReference>